<keyword evidence="2" id="KW-1185">Reference proteome</keyword>
<evidence type="ECO:0000313" key="1">
    <source>
        <dbReference type="EMBL" id="KAJ4720411.1"/>
    </source>
</evidence>
<comment type="caution">
    <text evidence="1">The sequence shown here is derived from an EMBL/GenBank/DDBJ whole genome shotgun (WGS) entry which is preliminary data.</text>
</comment>
<name>A0ACC1Y9I6_MELAZ</name>
<sequence>MGSNYTESEETRKRIEEDSEEEEEIEVDWGDWKEDDKEDEDDGLESGFLCLFCDAKYSSCDELFEHCRLSHYFDFDSIRTGLSLDFYASFKLINYVRSQVAENRCWSCGLTCQSNQDLQNHLHETTNFKDIKLLWDDEKYLKPFMQEDELLYSFGDGEEGEQDFDTSFDREELMRDLGNFQGICIDDETTKEKSASNTCTADEKGKEEVGSTFNGLLNMASSSQKMIVDSMDSREHIGAFDKKPKDKDLRVSLVNLSAKDIKRVNEDYFGSYSSFGIHREMISDKVRTDTYRQAILENPSLMKGAVVMDVGCGTGILSLFSAQGGASRVIAVEASEKMAAVATQIAKDNGLWCNTSLSGGSDLSTGVIEVAQCMVEELAKSVQIQPHSIDILVSEWMGYCLLYESMLSSVLFARDQWLKPGGAILPDTATMFVAGFGRGGTSLPFWENVYGFNMSCVGRELVQDAARIPVVDVVDDHDLVTNAAVLQTFDLATMKSDEVDFTATVELEPKLGSSTSKSELKSTTTWCYGIVLWFETGFTSRFCKEKPVVLSTSPYTPKTHWSQTIITFREPIALASGNFSANGPATVGTVACPATRLHLRISIARAVEHRSIDISLETAGVGSDGHKHSWPVQIFNLS</sequence>
<evidence type="ECO:0000313" key="2">
    <source>
        <dbReference type="Proteomes" id="UP001164539"/>
    </source>
</evidence>
<reference evidence="1 2" key="1">
    <citation type="journal article" date="2023" name="Science">
        <title>Complex scaffold remodeling in plant triterpene biosynthesis.</title>
        <authorList>
            <person name="De La Pena R."/>
            <person name="Hodgson H."/>
            <person name="Liu J.C."/>
            <person name="Stephenson M.J."/>
            <person name="Martin A.C."/>
            <person name="Owen C."/>
            <person name="Harkess A."/>
            <person name="Leebens-Mack J."/>
            <person name="Jimenez L.E."/>
            <person name="Osbourn A."/>
            <person name="Sattely E.S."/>
        </authorList>
    </citation>
    <scope>NUCLEOTIDE SEQUENCE [LARGE SCALE GENOMIC DNA]</scope>
    <source>
        <strain evidence="2">cv. JPN11</strain>
        <tissue evidence="1">Leaf</tissue>
    </source>
</reference>
<gene>
    <name evidence="1" type="ORF">OWV82_008243</name>
</gene>
<accession>A0ACC1Y9I6</accession>
<dbReference type="EMBL" id="CM051397">
    <property type="protein sequence ID" value="KAJ4720411.1"/>
    <property type="molecule type" value="Genomic_DNA"/>
</dbReference>
<dbReference type="Proteomes" id="UP001164539">
    <property type="component" value="Chromosome 4"/>
</dbReference>
<protein>
    <submittedName>
        <fullName evidence="1">Arginine N-methyltransferase family protein</fullName>
    </submittedName>
</protein>
<proteinExistence type="predicted"/>
<organism evidence="1 2">
    <name type="scientific">Melia azedarach</name>
    <name type="common">Chinaberry tree</name>
    <dbReference type="NCBI Taxonomy" id="155640"/>
    <lineage>
        <taxon>Eukaryota</taxon>
        <taxon>Viridiplantae</taxon>
        <taxon>Streptophyta</taxon>
        <taxon>Embryophyta</taxon>
        <taxon>Tracheophyta</taxon>
        <taxon>Spermatophyta</taxon>
        <taxon>Magnoliopsida</taxon>
        <taxon>eudicotyledons</taxon>
        <taxon>Gunneridae</taxon>
        <taxon>Pentapetalae</taxon>
        <taxon>rosids</taxon>
        <taxon>malvids</taxon>
        <taxon>Sapindales</taxon>
        <taxon>Meliaceae</taxon>
        <taxon>Melia</taxon>
    </lineage>
</organism>